<protein>
    <submittedName>
        <fullName evidence="1">Uncharacterized protein</fullName>
    </submittedName>
</protein>
<proteinExistence type="predicted"/>
<gene>
    <name evidence="1" type="ORF">CCMP2556_LOCUS27472</name>
</gene>
<evidence type="ECO:0000313" key="2">
    <source>
        <dbReference type="Proteomes" id="UP001642484"/>
    </source>
</evidence>
<evidence type="ECO:0000313" key="1">
    <source>
        <dbReference type="EMBL" id="CAK9055155.1"/>
    </source>
</evidence>
<name>A0ABP0MUI1_9DINO</name>
<organism evidence="1 2">
    <name type="scientific">Durusdinium trenchii</name>
    <dbReference type="NCBI Taxonomy" id="1381693"/>
    <lineage>
        <taxon>Eukaryota</taxon>
        <taxon>Sar</taxon>
        <taxon>Alveolata</taxon>
        <taxon>Dinophyceae</taxon>
        <taxon>Suessiales</taxon>
        <taxon>Symbiodiniaceae</taxon>
        <taxon>Durusdinium</taxon>
    </lineage>
</organism>
<reference evidence="1 2" key="1">
    <citation type="submission" date="2024-02" db="EMBL/GenBank/DDBJ databases">
        <authorList>
            <person name="Chen Y."/>
            <person name="Shah S."/>
            <person name="Dougan E. K."/>
            <person name="Thang M."/>
            <person name="Chan C."/>
        </authorList>
    </citation>
    <scope>NUCLEOTIDE SEQUENCE [LARGE SCALE GENOMIC DNA]</scope>
</reference>
<dbReference type="Proteomes" id="UP001642484">
    <property type="component" value="Unassembled WGS sequence"/>
</dbReference>
<comment type="caution">
    <text evidence="1">The sequence shown here is derived from an EMBL/GenBank/DDBJ whole genome shotgun (WGS) entry which is preliminary data.</text>
</comment>
<sequence length="112" mass="12651">MKVLEDGVTNLMVSSFYRLMAPNYLQPLLETRSLKSNDVIWGSLFAACETQAALWEVAMQIAPLQVVSSSSRMDQIQVMPNEIRYTGVWVLVKIPMIEIALISKRAAMRCSR</sequence>
<keyword evidence="2" id="KW-1185">Reference proteome</keyword>
<dbReference type="EMBL" id="CAXAMN010019890">
    <property type="protein sequence ID" value="CAK9055155.1"/>
    <property type="molecule type" value="Genomic_DNA"/>
</dbReference>
<accession>A0ABP0MUI1</accession>